<dbReference type="Proteomes" id="UP000054270">
    <property type="component" value="Unassembled WGS sequence"/>
</dbReference>
<evidence type="ECO:0000313" key="1">
    <source>
        <dbReference type="EMBL" id="KJA29501.1"/>
    </source>
</evidence>
<evidence type="ECO:0000313" key="2">
    <source>
        <dbReference type="Proteomes" id="UP000054270"/>
    </source>
</evidence>
<proteinExistence type="predicted"/>
<accession>A0A0D2PMH3</accession>
<sequence>MRRSPPPPPPLRAIASPSFLAAPSSALGTSLPLDLCSSDSSCVRFTTSFSAPTPTNATLVPRTSSSPQISSLHLVGPSSVHAARIQRRRSLLATFPAEQPTERRQARIFIDHRSGRLAAALELSYLFERASGSDLVRAKSQGSDACTVLPLVSNATYSIVHEPAPSGPMRPLVVNHLSARLDFRSLLQHRSQQRPSALLYLGFNDHRQHPFSFMSISVC</sequence>
<keyword evidence="2" id="KW-1185">Reference proteome</keyword>
<dbReference type="AlphaFoldDB" id="A0A0D2PMH3"/>
<organism evidence="1 2">
    <name type="scientific">Hypholoma sublateritium (strain FD-334 SS-4)</name>
    <dbReference type="NCBI Taxonomy" id="945553"/>
    <lineage>
        <taxon>Eukaryota</taxon>
        <taxon>Fungi</taxon>
        <taxon>Dikarya</taxon>
        <taxon>Basidiomycota</taxon>
        <taxon>Agaricomycotina</taxon>
        <taxon>Agaricomycetes</taxon>
        <taxon>Agaricomycetidae</taxon>
        <taxon>Agaricales</taxon>
        <taxon>Agaricineae</taxon>
        <taxon>Strophariaceae</taxon>
        <taxon>Hypholoma</taxon>
    </lineage>
</organism>
<protein>
    <submittedName>
        <fullName evidence="1">Uncharacterized protein</fullName>
    </submittedName>
</protein>
<name>A0A0D2PMH3_HYPSF</name>
<reference evidence="2" key="1">
    <citation type="submission" date="2014-04" db="EMBL/GenBank/DDBJ databases">
        <title>Evolutionary Origins and Diversification of the Mycorrhizal Mutualists.</title>
        <authorList>
            <consortium name="DOE Joint Genome Institute"/>
            <consortium name="Mycorrhizal Genomics Consortium"/>
            <person name="Kohler A."/>
            <person name="Kuo A."/>
            <person name="Nagy L.G."/>
            <person name="Floudas D."/>
            <person name="Copeland A."/>
            <person name="Barry K.W."/>
            <person name="Cichocki N."/>
            <person name="Veneault-Fourrey C."/>
            <person name="LaButti K."/>
            <person name="Lindquist E.A."/>
            <person name="Lipzen A."/>
            <person name="Lundell T."/>
            <person name="Morin E."/>
            <person name="Murat C."/>
            <person name="Riley R."/>
            <person name="Ohm R."/>
            <person name="Sun H."/>
            <person name="Tunlid A."/>
            <person name="Henrissat B."/>
            <person name="Grigoriev I.V."/>
            <person name="Hibbett D.S."/>
            <person name="Martin F."/>
        </authorList>
    </citation>
    <scope>NUCLEOTIDE SEQUENCE [LARGE SCALE GENOMIC DNA]</scope>
    <source>
        <strain evidence="2">FD-334 SS-4</strain>
    </source>
</reference>
<gene>
    <name evidence="1" type="ORF">HYPSUDRAFT_523988</name>
</gene>
<dbReference type="EMBL" id="KN817519">
    <property type="protein sequence ID" value="KJA29501.1"/>
    <property type="molecule type" value="Genomic_DNA"/>
</dbReference>